<accession>A0A2P6Q4K8</accession>
<organism evidence="4 5">
    <name type="scientific">Rosa chinensis</name>
    <name type="common">China rose</name>
    <dbReference type="NCBI Taxonomy" id="74649"/>
    <lineage>
        <taxon>Eukaryota</taxon>
        <taxon>Viridiplantae</taxon>
        <taxon>Streptophyta</taxon>
        <taxon>Embryophyta</taxon>
        <taxon>Tracheophyta</taxon>
        <taxon>Spermatophyta</taxon>
        <taxon>Magnoliopsida</taxon>
        <taxon>eudicotyledons</taxon>
        <taxon>Gunneridae</taxon>
        <taxon>Pentapetalae</taxon>
        <taxon>rosids</taxon>
        <taxon>fabids</taxon>
        <taxon>Rosales</taxon>
        <taxon>Rosaceae</taxon>
        <taxon>Rosoideae</taxon>
        <taxon>Rosoideae incertae sedis</taxon>
        <taxon>Rosa</taxon>
    </lineage>
</organism>
<feature type="region of interest" description="Disordered" evidence="1">
    <location>
        <begin position="431"/>
        <end position="479"/>
    </location>
</feature>
<dbReference type="AlphaFoldDB" id="A0A2P6Q4K8"/>
<evidence type="ECO:0000256" key="1">
    <source>
        <dbReference type="SAM" id="MobiDB-lite"/>
    </source>
</evidence>
<dbReference type="PANTHER" id="PTHR47165">
    <property type="entry name" value="OS03G0429900 PROTEIN"/>
    <property type="match status" value="1"/>
</dbReference>
<dbReference type="Pfam" id="PF02721">
    <property type="entry name" value="DUF223"/>
    <property type="match status" value="1"/>
</dbReference>
<gene>
    <name evidence="4" type="ORF">RchiOBHm_Chr5g0010461</name>
</gene>
<dbReference type="EMBL" id="PDCK01000043">
    <property type="protein sequence ID" value="PRQ29120.1"/>
    <property type="molecule type" value="Genomic_DNA"/>
</dbReference>
<reference evidence="4 5" key="1">
    <citation type="journal article" date="2018" name="Nat. Genet.">
        <title>The Rosa genome provides new insights in the design of modern roses.</title>
        <authorList>
            <person name="Bendahmane M."/>
        </authorList>
    </citation>
    <scope>NUCLEOTIDE SEQUENCE [LARGE SCALE GENOMIC DNA]</scope>
    <source>
        <strain evidence="5">cv. Old Blush</strain>
    </source>
</reference>
<dbReference type="InterPro" id="IPR012340">
    <property type="entry name" value="NA-bd_OB-fold"/>
</dbReference>
<protein>
    <submittedName>
        <fullName evidence="4">Putative nucleic acid-binding protein</fullName>
    </submittedName>
</protein>
<feature type="domain" description="Replication protein A 70 kDa DNA-binding subunit B/D first OB fold" evidence="2">
    <location>
        <begin position="5"/>
        <end position="103"/>
    </location>
</feature>
<evidence type="ECO:0000313" key="5">
    <source>
        <dbReference type="Proteomes" id="UP000238479"/>
    </source>
</evidence>
<evidence type="ECO:0000313" key="4">
    <source>
        <dbReference type="EMBL" id="PRQ29120.1"/>
    </source>
</evidence>
<comment type="caution">
    <text evidence="4">The sequence shown here is derived from an EMBL/GenBank/DDBJ whole genome shotgun (WGS) entry which is preliminary data.</text>
</comment>
<dbReference type="InterPro" id="IPR003871">
    <property type="entry name" value="RFA1B/D_OB_1st"/>
</dbReference>
<dbReference type="OMA" id="HECKEEP"/>
<feature type="compositionally biased region" description="Basic residues" evidence="1">
    <location>
        <begin position="451"/>
        <end position="473"/>
    </location>
</feature>
<dbReference type="Gene3D" id="2.40.50.140">
    <property type="entry name" value="Nucleic acid-binding proteins"/>
    <property type="match status" value="3"/>
</dbReference>
<dbReference type="Pfam" id="PF08646">
    <property type="entry name" value="Rep_fac-A_C"/>
    <property type="match status" value="1"/>
</dbReference>
<sequence>MDVFIHEMEPYKSEYKIRVRISRVWRAKKYNTNKDDGLHSVLIDEKGDAIHAIINESDYPLVHKKIQQGKVYDIHKFFTRKNQENFKILDHQSQVRFNAMTIFEAVEGNCPEIPEQRFYLVEFDQLKARMNDNTILTDLYGCLKSIVPPHETTVKHKESKCERQEREDLRITLWGNTARQVDMETIRKTSPPVLMALTSLKIKEYLDKPAPSNTSNTCIFINPYIPETNKYRLQFSKLVDRVQILPTPFKQPTSEEIQETDMKTVTELNILDPLSYKEQMVYCNGSISRFATHDGWWYKGCPRCYRELKEQEHDNQLGCSLHGKQEILPCFRVYMTITDDQNDAAVIIMGKPAEQLFGSSCKDLVSKRSYPTEATLPEEIEKTRGQKFLFQLKIKDDGELIIKDIFPHMESSVAPFENDPATMTPDPVPFQKRRAAGTSKKGLFISEPNKKSRRVKEKQRNMKPHHRHQLKTKKLFDPG</sequence>
<evidence type="ECO:0000259" key="2">
    <source>
        <dbReference type="Pfam" id="PF02721"/>
    </source>
</evidence>
<evidence type="ECO:0000259" key="3">
    <source>
        <dbReference type="Pfam" id="PF08646"/>
    </source>
</evidence>
<dbReference type="Gramene" id="PRQ29120">
    <property type="protein sequence ID" value="PRQ29120"/>
    <property type="gene ID" value="RchiOBHm_Chr5g0010461"/>
</dbReference>
<keyword evidence="5" id="KW-1185">Reference proteome</keyword>
<feature type="domain" description="Replication factor A C-terminal" evidence="3">
    <location>
        <begin position="286"/>
        <end position="397"/>
    </location>
</feature>
<dbReference type="CDD" id="cd04480">
    <property type="entry name" value="RPA1_DBD_A_like"/>
    <property type="match status" value="1"/>
</dbReference>
<dbReference type="Proteomes" id="UP000238479">
    <property type="component" value="Chromosome 5"/>
</dbReference>
<dbReference type="STRING" id="74649.A0A2P6Q4K8"/>
<dbReference type="SUPFAM" id="SSF50249">
    <property type="entry name" value="Nucleic acid-binding proteins"/>
    <property type="match status" value="3"/>
</dbReference>
<dbReference type="PANTHER" id="PTHR47165:SF4">
    <property type="entry name" value="OS03G0429900 PROTEIN"/>
    <property type="match status" value="1"/>
</dbReference>
<proteinExistence type="predicted"/>
<name>A0A2P6Q4K8_ROSCH</name>
<dbReference type="InterPro" id="IPR013955">
    <property type="entry name" value="Rep_factor-A_C"/>
</dbReference>